<dbReference type="PANTHER" id="PTHR34473:SF2">
    <property type="entry name" value="UPF0699 TRANSMEMBRANE PROTEIN YDBT"/>
    <property type="match status" value="1"/>
</dbReference>
<protein>
    <recommendedName>
        <fullName evidence="3">YdbS-like PH domain-containing protein</fullName>
    </recommendedName>
</protein>
<reference evidence="4 5" key="1">
    <citation type="submission" date="2018-06" db="EMBL/GenBank/DDBJ databases">
        <title>The draft genome sequences of strains SCU63 and S1.</title>
        <authorList>
            <person name="Gan L."/>
        </authorList>
    </citation>
    <scope>NUCLEOTIDE SEQUENCE [LARGE SCALE GENOMIC DNA]</scope>
    <source>
        <strain evidence="4 5">SCU63</strain>
    </source>
</reference>
<evidence type="ECO:0000313" key="5">
    <source>
        <dbReference type="Proteomes" id="UP000251002"/>
    </source>
</evidence>
<name>A0A365L7A6_9BACL</name>
<feature type="transmembrane region" description="Helical" evidence="2">
    <location>
        <begin position="16"/>
        <end position="41"/>
    </location>
</feature>
<evidence type="ECO:0000313" key="4">
    <source>
        <dbReference type="EMBL" id="RAZ81265.1"/>
    </source>
</evidence>
<feature type="domain" description="YdbS-like PH" evidence="3">
    <location>
        <begin position="410"/>
        <end position="468"/>
    </location>
</feature>
<evidence type="ECO:0000256" key="1">
    <source>
        <dbReference type="SAM" id="MobiDB-lite"/>
    </source>
</evidence>
<feature type="domain" description="YdbS-like PH" evidence="3">
    <location>
        <begin position="265"/>
        <end position="342"/>
    </location>
</feature>
<dbReference type="InterPro" id="IPR005182">
    <property type="entry name" value="YdbS-like_PH"/>
</dbReference>
<keyword evidence="2" id="KW-0812">Transmembrane</keyword>
<feature type="transmembrane region" description="Helical" evidence="2">
    <location>
        <begin position="370"/>
        <end position="387"/>
    </location>
</feature>
<proteinExistence type="predicted"/>
<organism evidence="4 5">
    <name type="scientific">Planococcus halotolerans</name>
    <dbReference type="NCBI Taxonomy" id="2233542"/>
    <lineage>
        <taxon>Bacteria</taxon>
        <taxon>Bacillati</taxon>
        <taxon>Bacillota</taxon>
        <taxon>Bacilli</taxon>
        <taxon>Bacillales</taxon>
        <taxon>Caryophanaceae</taxon>
        <taxon>Planococcus</taxon>
    </lineage>
</organism>
<sequence length="497" mass="57407">MILLSNSQEAKRYHPAYLLVELFEFLRNSFFFILFLFIFNFDVTSGWIFWAKLVFLSAAAFTIGKIFLSWWLHTYEVDHASITLREGIFVKKVRTIAFDRVQNKKTSTSFIHNWFKLTSLTLETGTSNEEASVRFPVLKRQEAEAIIEIIEKGTAAETPVSESEEGESDGSLPVRPEKSARVEYFRSTNKDTLRAAFTSLSFLAIFPILLTVYFQVDEFFTLEDDAENAVLYFADHLWLLTPLFIVAILISSVIGYVITTIRYGNYRIEADRDRIYITRGVGQVHTFSIQRNKVQAIQIEQPLMKRIWGIVEVKLISAEAVSIGDELATNSLYPFMKTKEAYALLGELLPQYTVQDNLTRLPRNTIWLKLLRPYYVTVIVAVALWFFRPSILWVAGVLFAISLISRLFDYLFTRYALEGDSIQIRTGGFTTTTFITRRERIQEIEVSQSKLQRAFGVRSLRFTNRAKPIHVSSIQDVPDGLGNKFKHWFVQRKVKFE</sequence>
<keyword evidence="2" id="KW-0472">Membrane</keyword>
<dbReference type="Proteomes" id="UP000251002">
    <property type="component" value="Unassembled WGS sequence"/>
</dbReference>
<evidence type="ECO:0000256" key="2">
    <source>
        <dbReference type="SAM" id="Phobius"/>
    </source>
</evidence>
<dbReference type="PANTHER" id="PTHR34473">
    <property type="entry name" value="UPF0699 TRANSMEMBRANE PROTEIN YDBS"/>
    <property type="match status" value="1"/>
</dbReference>
<feature type="transmembrane region" description="Helical" evidence="2">
    <location>
        <begin position="195"/>
        <end position="216"/>
    </location>
</feature>
<dbReference type="AlphaFoldDB" id="A0A365L7A6"/>
<dbReference type="Pfam" id="PF03703">
    <property type="entry name" value="bPH_2"/>
    <property type="match status" value="3"/>
</dbReference>
<comment type="caution">
    <text evidence="4">The sequence shown here is derived from an EMBL/GenBank/DDBJ whole genome shotgun (WGS) entry which is preliminary data.</text>
</comment>
<dbReference type="PIRSF" id="PIRSF026631">
    <property type="entry name" value="UCP026631"/>
    <property type="match status" value="1"/>
</dbReference>
<feature type="transmembrane region" description="Helical" evidence="2">
    <location>
        <begin position="393"/>
        <end position="412"/>
    </location>
</feature>
<dbReference type="InterPro" id="IPR014529">
    <property type="entry name" value="UCP026631"/>
</dbReference>
<feature type="transmembrane region" description="Helical" evidence="2">
    <location>
        <begin position="47"/>
        <end position="68"/>
    </location>
</feature>
<accession>A0A365L7A6</accession>
<feature type="transmembrane region" description="Helical" evidence="2">
    <location>
        <begin position="236"/>
        <end position="258"/>
    </location>
</feature>
<keyword evidence="5" id="KW-1185">Reference proteome</keyword>
<keyword evidence="2" id="KW-1133">Transmembrane helix</keyword>
<dbReference type="EMBL" id="QLZR01000001">
    <property type="protein sequence ID" value="RAZ81265.1"/>
    <property type="molecule type" value="Genomic_DNA"/>
</dbReference>
<feature type="domain" description="YdbS-like PH" evidence="3">
    <location>
        <begin position="73"/>
        <end position="150"/>
    </location>
</feature>
<feature type="region of interest" description="Disordered" evidence="1">
    <location>
        <begin position="155"/>
        <end position="174"/>
    </location>
</feature>
<evidence type="ECO:0000259" key="3">
    <source>
        <dbReference type="Pfam" id="PF03703"/>
    </source>
</evidence>
<gene>
    <name evidence="4" type="ORF">DP120_02975</name>
</gene>